<accession>A0A1G6NRI5</accession>
<reference evidence="4 5" key="1">
    <citation type="submission" date="2016-10" db="EMBL/GenBank/DDBJ databases">
        <authorList>
            <person name="de Groot N.N."/>
        </authorList>
    </citation>
    <scope>NUCLEOTIDE SEQUENCE [LARGE SCALE GENOMIC DNA]</scope>
    <source>
        <strain evidence="4 5">CGMCC 4.5506</strain>
    </source>
</reference>
<dbReference type="GO" id="GO:0006310">
    <property type="term" value="P:DNA recombination"/>
    <property type="evidence" value="ECO:0007669"/>
    <property type="project" value="UniProtKB-KW"/>
</dbReference>
<comment type="similarity">
    <text evidence="3">Belongs to the prokaryotic Ku family.</text>
</comment>
<dbReference type="PANTHER" id="PTHR41251:SF1">
    <property type="entry name" value="NON-HOMOLOGOUS END JOINING PROTEIN KU"/>
    <property type="match status" value="1"/>
</dbReference>
<sequence length="299" mass="33027">MRPGPRARALSRVTLQRMRVMWKGAVSFGLVTIPIHLYTATENKNVTLRQVHEADGGRIQYKRFCTVDGEEVPYADIAKGYELSDGGMVVLTDGDLADLPLSTSRTIDVHEFVPLEAIDPLYYDKSYYLEPQKLAVKPYVLLRDALQKSGQVAIAKVAIRQREALAVIRVVSDVMVLTTMLWPDEVRDPEFPFLEQETPEVRSQEMAMAASLIDSLSDTVFEPDKYHDSYREALTKLIEAKIAGDELAKPKAATAETEVTDLMAALEASVSAAKKSRQPGSAKKSPAKKAAKTKTEGSP</sequence>
<dbReference type="SMART" id="SM00559">
    <property type="entry name" value="Ku78"/>
    <property type="match status" value="1"/>
</dbReference>
<dbReference type="SUPFAM" id="SSF100939">
    <property type="entry name" value="SPOC domain-like"/>
    <property type="match status" value="1"/>
</dbReference>
<keyword evidence="2 3" id="KW-0233">DNA recombination</keyword>
<dbReference type="PIRSF" id="PIRSF006493">
    <property type="entry name" value="Prok_Ku"/>
    <property type="match status" value="1"/>
</dbReference>
<evidence type="ECO:0000256" key="2">
    <source>
        <dbReference type="ARBA" id="ARBA00023172"/>
    </source>
</evidence>
<dbReference type="GO" id="GO:0003690">
    <property type="term" value="F:double-stranded DNA binding"/>
    <property type="evidence" value="ECO:0007669"/>
    <property type="project" value="UniProtKB-UniRule"/>
</dbReference>
<dbReference type="EMBL" id="FMZE01000003">
    <property type="protein sequence ID" value="SDC70513.1"/>
    <property type="molecule type" value="Genomic_DNA"/>
</dbReference>
<proteinExistence type="inferred from homology"/>
<dbReference type="FunFam" id="2.40.290.10:FF:000004">
    <property type="entry name" value="Non-homologous end joining protein Ku"/>
    <property type="match status" value="1"/>
</dbReference>
<gene>
    <name evidence="3" type="primary">ku</name>
    <name evidence="4" type="ORF">SAMN05421630_103272</name>
</gene>
<dbReference type="NCBIfam" id="TIGR02772">
    <property type="entry name" value="Ku_bact"/>
    <property type="match status" value="1"/>
</dbReference>
<name>A0A1G6NRI5_9PSEU</name>
<keyword evidence="3" id="KW-0227">DNA damage</keyword>
<comment type="function">
    <text evidence="3">With LigD forms a non-homologous end joining (NHEJ) DNA repair enzyme, which repairs dsDNA breaks with reduced fidelity. Binds linear dsDNA with 5'- and 3'- overhangs but not closed circular dsDNA nor ssDNA. Recruits and stimulates the ligase activity of LigD.</text>
</comment>
<dbReference type="HAMAP" id="MF_01875">
    <property type="entry name" value="Prokaryotic_Ku"/>
    <property type="match status" value="1"/>
</dbReference>
<evidence type="ECO:0000256" key="3">
    <source>
        <dbReference type="HAMAP-Rule" id="MF_01875"/>
    </source>
</evidence>
<evidence type="ECO:0000256" key="1">
    <source>
        <dbReference type="ARBA" id="ARBA00023125"/>
    </source>
</evidence>
<dbReference type="GO" id="GO:0006303">
    <property type="term" value="P:double-strand break repair via nonhomologous end joining"/>
    <property type="evidence" value="ECO:0007669"/>
    <property type="project" value="UniProtKB-UniRule"/>
</dbReference>
<dbReference type="Pfam" id="PF02735">
    <property type="entry name" value="Ku"/>
    <property type="match status" value="1"/>
</dbReference>
<dbReference type="InterPro" id="IPR016194">
    <property type="entry name" value="SPOC-like_C_dom_sf"/>
</dbReference>
<organism evidence="4 5">
    <name type="scientific">Prauserella marina</name>
    <dbReference type="NCBI Taxonomy" id="530584"/>
    <lineage>
        <taxon>Bacteria</taxon>
        <taxon>Bacillati</taxon>
        <taxon>Actinomycetota</taxon>
        <taxon>Actinomycetes</taxon>
        <taxon>Pseudonocardiales</taxon>
        <taxon>Pseudonocardiaceae</taxon>
        <taxon>Prauserella</taxon>
    </lineage>
</organism>
<evidence type="ECO:0000313" key="5">
    <source>
        <dbReference type="Proteomes" id="UP000199494"/>
    </source>
</evidence>
<dbReference type="InterPro" id="IPR006164">
    <property type="entry name" value="DNA_bd_Ku70/Ku80"/>
</dbReference>
<dbReference type="Gene3D" id="2.40.290.10">
    <property type="match status" value="1"/>
</dbReference>
<evidence type="ECO:0000313" key="4">
    <source>
        <dbReference type="EMBL" id="SDC70513.1"/>
    </source>
</evidence>
<dbReference type="PANTHER" id="PTHR41251">
    <property type="entry name" value="NON-HOMOLOGOUS END JOINING PROTEIN KU"/>
    <property type="match status" value="1"/>
</dbReference>
<keyword evidence="3" id="KW-0234">DNA repair</keyword>
<dbReference type="InterPro" id="IPR009187">
    <property type="entry name" value="Prok_Ku"/>
</dbReference>
<dbReference type="STRING" id="530584.SAMN05421630_103272"/>
<comment type="subunit">
    <text evidence="3">Homodimer. Interacts with LigD.</text>
</comment>
<dbReference type="Proteomes" id="UP000199494">
    <property type="component" value="Unassembled WGS sequence"/>
</dbReference>
<keyword evidence="1 3" id="KW-0238">DNA-binding</keyword>
<keyword evidence="5" id="KW-1185">Reference proteome</keyword>
<dbReference type="CDD" id="cd00789">
    <property type="entry name" value="KU_like"/>
    <property type="match status" value="1"/>
</dbReference>
<dbReference type="AlphaFoldDB" id="A0A1G6NRI5"/>
<protein>
    <recommendedName>
        <fullName evidence="3">Non-homologous end joining protein Ku</fullName>
    </recommendedName>
</protein>